<dbReference type="PROSITE" id="PS50293">
    <property type="entry name" value="TPR_REGION"/>
    <property type="match status" value="1"/>
</dbReference>
<dbReference type="AlphaFoldDB" id="X1IJ63"/>
<dbReference type="InterPro" id="IPR019734">
    <property type="entry name" value="TPR_rpt"/>
</dbReference>
<dbReference type="PANTHER" id="PTHR44858">
    <property type="entry name" value="TETRATRICOPEPTIDE REPEAT PROTEIN 6"/>
    <property type="match status" value="1"/>
</dbReference>
<evidence type="ECO:0000256" key="2">
    <source>
        <dbReference type="ARBA" id="ARBA00022803"/>
    </source>
</evidence>
<proteinExistence type="predicted"/>
<protein>
    <submittedName>
        <fullName evidence="3">Uncharacterized protein</fullName>
    </submittedName>
</protein>
<dbReference type="Gene3D" id="1.25.40.10">
    <property type="entry name" value="Tetratricopeptide repeat domain"/>
    <property type="match status" value="2"/>
</dbReference>
<keyword evidence="2" id="KW-0802">TPR repeat</keyword>
<dbReference type="PANTHER" id="PTHR44858:SF1">
    <property type="entry name" value="UDP-N-ACETYLGLUCOSAMINE--PEPTIDE N-ACETYLGLUCOSAMINYLTRANSFERASE SPINDLY-RELATED"/>
    <property type="match status" value="1"/>
</dbReference>
<comment type="caution">
    <text evidence="3">The sequence shown here is derived from an EMBL/GenBank/DDBJ whole genome shotgun (WGS) entry which is preliminary data.</text>
</comment>
<accession>X1IJ63</accession>
<dbReference type="PROSITE" id="PS50005">
    <property type="entry name" value="TPR"/>
    <property type="match status" value="2"/>
</dbReference>
<reference evidence="3" key="1">
    <citation type="journal article" date="2014" name="Front. Microbiol.">
        <title>High frequency of phylogenetically diverse reductive dehalogenase-homologous genes in deep subseafloor sedimentary metagenomes.</title>
        <authorList>
            <person name="Kawai M."/>
            <person name="Futagami T."/>
            <person name="Toyoda A."/>
            <person name="Takaki Y."/>
            <person name="Nishi S."/>
            <person name="Hori S."/>
            <person name="Arai W."/>
            <person name="Tsubouchi T."/>
            <person name="Morono Y."/>
            <person name="Uchiyama I."/>
            <person name="Ito T."/>
            <person name="Fujiyama A."/>
            <person name="Inagaki F."/>
            <person name="Takami H."/>
        </authorList>
    </citation>
    <scope>NUCLEOTIDE SEQUENCE</scope>
    <source>
        <strain evidence="3">Expedition CK06-06</strain>
    </source>
</reference>
<evidence type="ECO:0000313" key="3">
    <source>
        <dbReference type="EMBL" id="GAH66159.1"/>
    </source>
</evidence>
<feature type="non-terminal residue" evidence="3">
    <location>
        <position position="1"/>
    </location>
</feature>
<organism evidence="3">
    <name type="scientific">marine sediment metagenome</name>
    <dbReference type="NCBI Taxonomy" id="412755"/>
    <lineage>
        <taxon>unclassified sequences</taxon>
        <taxon>metagenomes</taxon>
        <taxon>ecological metagenomes</taxon>
    </lineage>
</organism>
<gene>
    <name evidence="3" type="ORF">S03H2_42905</name>
</gene>
<name>X1IJ63_9ZZZZ</name>
<dbReference type="Pfam" id="PF13414">
    <property type="entry name" value="TPR_11"/>
    <property type="match status" value="1"/>
</dbReference>
<dbReference type="SMART" id="SM00028">
    <property type="entry name" value="TPR"/>
    <property type="match status" value="4"/>
</dbReference>
<dbReference type="SUPFAM" id="SSF48452">
    <property type="entry name" value="TPR-like"/>
    <property type="match status" value="1"/>
</dbReference>
<dbReference type="InterPro" id="IPR050498">
    <property type="entry name" value="Ycf3"/>
</dbReference>
<evidence type="ECO:0000256" key="1">
    <source>
        <dbReference type="ARBA" id="ARBA00022737"/>
    </source>
</evidence>
<dbReference type="InterPro" id="IPR013105">
    <property type="entry name" value="TPR_2"/>
</dbReference>
<dbReference type="InterPro" id="IPR011990">
    <property type="entry name" value="TPR-like_helical_dom_sf"/>
</dbReference>
<dbReference type="EMBL" id="BARU01026733">
    <property type="protein sequence ID" value="GAH66159.1"/>
    <property type="molecule type" value="Genomic_DNA"/>
</dbReference>
<keyword evidence="1" id="KW-0677">Repeat</keyword>
<dbReference type="Pfam" id="PF07719">
    <property type="entry name" value="TPR_2"/>
    <property type="match status" value="1"/>
</dbReference>
<sequence length="167" mass="19194">ALMDYDPELWNYLGVAYWKKGDFEKAQEAYEKALSLDYNYPIAFNNLGSLYLSWFLITGEPKARQKAIRNFKKAIELDPNYPSPYNGLGGAYRNAGNIEGAIYCWEKAVELKPDFSFPLYNLGLVYLAKGDKTQALSYFAKYKEMHYHSLSPEGKDKLDTLIQKCKL</sequence>